<evidence type="ECO:0000256" key="9">
    <source>
        <dbReference type="ARBA" id="ARBA00023180"/>
    </source>
</evidence>
<evidence type="ECO:0000256" key="8">
    <source>
        <dbReference type="ARBA" id="ARBA00023170"/>
    </source>
</evidence>
<sequence>MEDLTSQVNDSSQITSFEFPIMEQKLTVAQECFRKSIVIVGLCLNLIVIVVVSCSRQLRYPRHIFWAVISFFECVFLIKCALEVAVIAYHNQLACQILVILAPVDYSVLLLTLSLAGLDRYLAIVRYEWYKKRVTNCSVIAVISVLSALSIFVITIPFWTGYKSIYTCTNNLTHMNWILIWDLFLGIVGVVLHFMIYMESKTLIKHYVPNYRQESITVRFVNSTARQPGINSISGSSCRFGIN</sequence>
<comment type="subcellular location">
    <subcellularLocation>
        <location evidence="1">Cell membrane</location>
        <topology evidence="1">Multi-pass membrane protein</topology>
    </subcellularLocation>
</comment>
<feature type="transmembrane region" description="Helical" evidence="11">
    <location>
        <begin position="33"/>
        <end position="52"/>
    </location>
</feature>
<evidence type="ECO:0000313" key="13">
    <source>
        <dbReference type="EMBL" id="EFX83678.1"/>
    </source>
</evidence>
<dbReference type="PhylomeDB" id="E9GA46"/>
<evidence type="ECO:0000256" key="7">
    <source>
        <dbReference type="ARBA" id="ARBA00023136"/>
    </source>
</evidence>
<dbReference type="Gene3D" id="1.20.1070.10">
    <property type="entry name" value="Rhodopsin 7-helix transmembrane proteins"/>
    <property type="match status" value="1"/>
</dbReference>
<dbReference type="Proteomes" id="UP000000305">
    <property type="component" value="Unassembled WGS sequence"/>
</dbReference>
<feature type="transmembrane region" description="Helical" evidence="11">
    <location>
        <begin position="139"/>
        <end position="159"/>
    </location>
</feature>
<evidence type="ECO:0000256" key="4">
    <source>
        <dbReference type="ARBA" id="ARBA00022692"/>
    </source>
</evidence>
<evidence type="ECO:0000256" key="11">
    <source>
        <dbReference type="SAM" id="Phobius"/>
    </source>
</evidence>
<gene>
    <name evidence="13" type="ORF">DAPPUDRAFT_315571</name>
</gene>
<dbReference type="Pfam" id="PF00001">
    <property type="entry name" value="7tm_1"/>
    <property type="match status" value="1"/>
</dbReference>
<feature type="transmembrane region" description="Helical" evidence="11">
    <location>
        <begin position="64"/>
        <end position="90"/>
    </location>
</feature>
<dbReference type="KEGG" id="dpx:DAPPUDRAFT_315571"/>
<dbReference type="InterPro" id="IPR000276">
    <property type="entry name" value="GPCR_Rhodpsn"/>
</dbReference>
<dbReference type="EMBL" id="GL732536">
    <property type="protein sequence ID" value="EFX83678.1"/>
    <property type="molecule type" value="Genomic_DNA"/>
</dbReference>
<evidence type="ECO:0000256" key="1">
    <source>
        <dbReference type="ARBA" id="ARBA00004651"/>
    </source>
</evidence>
<dbReference type="CDD" id="cd00637">
    <property type="entry name" value="7tm_classA_rhodopsin-like"/>
    <property type="match status" value="1"/>
</dbReference>
<reference evidence="13 14" key="1">
    <citation type="journal article" date="2011" name="Science">
        <title>The ecoresponsive genome of Daphnia pulex.</title>
        <authorList>
            <person name="Colbourne J.K."/>
            <person name="Pfrender M.E."/>
            <person name="Gilbert D."/>
            <person name="Thomas W.K."/>
            <person name="Tucker A."/>
            <person name="Oakley T.H."/>
            <person name="Tokishita S."/>
            <person name="Aerts A."/>
            <person name="Arnold G.J."/>
            <person name="Basu M.K."/>
            <person name="Bauer D.J."/>
            <person name="Caceres C.E."/>
            <person name="Carmel L."/>
            <person name="Casola C."/>
            <person name="Choi J.H."/>
            <person name="Detter J.C."/>
            <person name="Dong Q."/>
            <person name="Dusheyko S."/>
            <person name="Eads B.D."/>
            <person name="Frohlich T."/>
            <person name="Geiler-Samerotte K.A."/>
            <person name="Gerlach D."/>
            <person name="Hatcher P."/>
            <person name="Jogdeo S."/>
            <person name="Krijgsveld J."/>
            <person name="Kriventseva E.V."/>
            <person name="Kultz D."/>
            <person name="Laforsch C."/>
            <person name="Lindquist E."/>
            <person name="Lopez J."/>
            <person name="Manak J.R."/>
            <person name="Muller J."/>
            <person name="Pangilinan J."/>
            <person name="Patwardhan R.P."/>
            <person name="Pitluck S."/>
            <person name="Pritham E.J."/>
            <person name="Rechtsteiner A."/>
            <person name="Rho M."/>
            <person name="Rogozin I.B."/>
            <person name="Sakarya O."/>
            <person name="Salamov A."/>
            <person name="Schaack S."/>
            <person name="Shapiro H."/>
            <person name="Shiga Y."/>
            <person name="Skalitzky C."/>
            <person name="Smith Z."/>
            <person name="Souvorov A."/>
            <person name="Sung W."/>
            <person name="Tang Z."/>
            <person name="Tsuchiya D."/>
            <person name="Tu H."/>
            <person name="Vos H."/>
            <person name="Wang M."/>
            <person name="Wolf Y.I."/>
            <person name="Yamagata H."/>
            <person name="Yamada T."/>
            <person name="Ye Y."/>
            <person name="Shaw J.R."/>
            <person name="Andrews J."/>
            <person name="Crease T.J."/>
            <person name="Tang H."/>
            <person name="Lucas S.M."/>
            <person name="Robertson H.M."/>
            <person name="Bork P."/>
            <person name="Koonin E.V."/>
            <person name="Zdobnov E.M."/>
            <person name="Grigoriev I.V."/>
            <person name="Lynch M."/>
            <person name="Boore J.L."/>
        </authorList>
    </citation>
    <scope>NUCLEOTIDE SEQUENCE [LARGE SCALE GENOMIC DNA]</scope>
</reference>
<dbReference type="PANTHER" id="PTHR24246">
    <property type="entry name" value="OLFACTORY RECEPTOR AND ADENOSINE RECEPTOR"/>
    <property type="match status" value="1"/>
</dbReference>
<name>E9GA46_DAPPU</name>
<evidence type="ECO:0000256" key="6">
    <source>
        <dbReference type="ARBA" id="ARBA00023040"/>
    </source>
</evidence>
<keyword evidence="7 11" id="KW-0472">Membrane</keyword>
<dbReference type="InParanoid" id="E9GA46"/>
<comment type="similarity">
    <text evidence="2">Belongs to the G-protein coupled receptor 1 family.</text>
</comment>
<dbReference type="InterPro" id="IPR017452">
    <property type="entry name" value="GPCR_Rhodpsn_7TM"/>
</dbReference>
<keyword evidence="8" id="KW-0675">Receptor</keyword>
<feature type="transmembrane region" description="Helical" evidence="11">
    <location>
        <begin position="179"/>
        <end position="197"/>
    </location>
</feature>
<keyword evidence="14" id="KW-1185">Reference proteome</keyword>
<keyword evidence="10" id="KW-0807">Transducer</keyword>
<feature type="domain" description="G-protein coupled receptors family 1 profile" evidence="12">
    <location>
        <begin position="44"/>
        <end position="243"/>
    </location>
</feature>
<dbReference type="PROSITE" id="PS50262">
    <property type="entry name" value="G_PROTEIN_RECEP_F1_2"/>
    <property type="match status" value="1"/>
</dbReference>
<evidence type="ECO:0000256" key="5">
    <source>
        <dbReference type="ARBA" id="ARBA00022989"/>
    </source>
</evidence>
<dbReference type="PANTHER" id="PTHR24246:SF27">
    <property type="entry name" value="ADENOSINE RECEPTOR, ISOFORM A"/>
    <property type="match status" value="1"/>
</dbReference>
<dbReference type="HOGENOM" id="CLU_099995_0_0_1"/>
<proteinExistence type="inferred from homology"/>
<evidence type="ECO:0000259" key="12">
    <source>
        <dbReference type="PROSITE" id="PS50262"/>
    </source>
</evidence>
<keyword evidence="3" id="KW-1003">Cell membrane</keyword>
<keyword evidence="9" id="KW-0325">Glycoprotein</keyword>
<organism evidence="13 14">
    <name type="scientific">Daphnia pulex</name>
    <name type="common">Water flea</name>
    <dbReference type="NCBI Taxonomy" id="6669"/>
    <lineage>
        <taxon>Eukaryota</taxon>
        <taxon>Metazoa</taxon>
        <taxon>Ecdysozoa</taxon>
        <taxon>Arthropoda</taxon>
        <taxon>Crustacea</taxon>
        <taxon>Branchiopoda</taxon>
        <taxon>Diplostraca</taxon>
        <taxon>Cladocera</taxon>
        <taxon>Anomopoda</taxon>
        <taxon>Daphniidae</taxon>
        <taxon>Daphnia</taxon>
    </lineage>
</organism>
<protein>
    <recommendedName>
        <fullName evidence="12">G-protein coupled receptors family 1 profile domain-containing protein</fullName>
    </recommendedName>
</protein>
<keyword evidence="6" id="KW-0297">G-protein coupled receptor</keyword>
<dbReference type="GO" id="GO:0001973">
    <property type="term" value="P:G protein-coupled adenosine receptor signaling pathway"/>
    <property type="evidence" value="ECO:0000318"/>
    <property type="project" value="GO_Central"/>
</dbReference>
<dbReference type="SUPFAM" id="SSF81321">
    <property type="entry name" value="Family A G protein-coupled receptor-like"/>
    <property type="match status" value="1"/>
</dbReference>
<evidence type="ECO:0000256" key="10">
    <source>
        <dbReference type="ARBA" id="ARBA00023224"/>
    </source>
</evidence>
<evidence type="ECO:0000313" key="14">
    <source>
        <dbReference type="Proteomes" id="UP000000305"/>
    </source>
</evidence>
<keyword evidence="5 11" id="KW-1133">Transmembrane helix</keyword>
<dbReference type="GO" id="GO:0005886">
    <property type="term" value="C:plasma membrane"/>
    <property type="evidence" value="ECO:0000318"/>
    <property type="project" value="GO_Central"/>
</dbReference>
<dbReference type="AlphaFoldDB" id="E9GA46"/>
<evidence type="ECO:0000256" key="3">
    <source>
        <dbReference type="ARBA" id="ARBA00022475"/>
    </source>
</evidence>
<dbReference type="GO" id="GO:0007189">
    <property type="term" value="P:adenylate cyclase-activating G protein-coupled receptor signaling pathway"/>
    <property type="evidence" value="ECO:0000318"/>
    <property type="project" value="GO_Central"/>
</dbReference>
<dbReference type="GO" id="GO:0001609">
    <property type="term" value="F:G protein-coupled adenosine receptor activity"/>
    <property type="evidence" value="ECO:0000318"/>
    <property type="project" value="GO_Central"/>
</dbReference>
<feature type="transmembrane region" description="Helical" evidence="11">
    <location>
        <begin position="96"/>
        <end position="118"/>
    </location>
</feature>
<evidence type="ECO:0000256" key="2">
    <source>
        <dbReference type="ARBA" id="ARBA00010663"/>
    </source>
</evidence>
<accession>E9GA46</accession>
<keyword evidence="4 11" id="KW-0812">Transmembrane</keyword>